<organism evidence="9">
    <name type="scientific">Streptomyces sp. SID7499</name>
    <dbReference type="NCBI Taxonomy" id="2706086"/>
    <lineage>
        <taxon>Bacteria</taxon>
        <taxon>Bacillati</taxon>
        <taxon>Actinomycetota</taxon>
        <taxon>Actinomycetes</taxon>
        <taxon>Kitasatosporales</taxon>
        <taxon>Streptomycetaceae</taxon>
        <taxon>Streptomyces</taxon>
    </lineage>
</organism>
<proteinExistence type="predicted"/>
<dbReference type="Gene3D" id="1.20.1250.20">
    <property type="entry name" value="MFS general substrate transporter like domains"/>
    <property type="match status" value="1"/>
</dbReference>
<evidence type="ECO:0000256" key="2">
    <source>
        <dbReference type="ARBA" id="ARBA00022448"/>
    </source>
</evidence>
<evidence type="ECO:0000256" key="5">
    <source>
        <dbReference type="ARBA" id="ARBA00022989"/>
    </source>
</evidence>
<evidence type="ECO:0000256" key="6">
    <source>
        <dbReference type="ARBA" id="ARBA00023136"/>
    </source>
</evidence>
<dbReference type="SUPFAM" id="SSF103473">
    <property type="entry name" value="MFS general substrate transporter"/>
    <property type="match status" value="1"/>
</dbReference>
<sequence length="96" mass="9874">GSNSLAALTVCAMWAPVLAGPALGALADRMDRRKLLVRVNLAMAVLLATLVLVDSGRTVWLVFVVLVLYGASGVLLDAAESALVAGTVHASLLADF</sequence>
<evidence type="ECO:0000256" key="1">
    <source>
        <dbReference type="ARBA" id="ARBA00004651"/>
    </source>
</evidence>
<feature type="domain" description="Major facilitator superfamily associated" evidence="8">
    <location>
        <begin position="6"/>
        <end position="70"/>
    </location>
</feature>
<evidence type="ECO:0000259" key="8">
    <source>
        <dbReference type="Pfam" id="PF12832"/>
    </source>
</evidence>
<protein>
    <submittedName>
        <fullName evidence="9">MFS transporter</fullName>
    </submittedName>
</protein>
<evidence type="ECO:0000256" key="4">
    <source>
        <dbReference type="ARBA" id="ARBA00022692"/>
    </source>
</evidence>
<evidence type="ECO:0000256" key="3">
    <source>
        <dbReference type="ARBA" id="ARBA00022475"/>
    </source>
</evidence>
<keyword evidence="2" id="KW-0813">Transport</keyword>
<dbReference type="InterPro" id="IPR024989">
    <property type="entry name" value="MFS_assoc_dom"/>
</dbReference>
<reference evidence="9" key="1">
    <citation type="submission" date="2020-01" db="EMBL/GenBank/DDBJ databases">
        <title>Insect and environment-associated Actinomycetes.</title>
        <authorList>
            <person name="Currrie C."/>
            <person name="Chevrette M."/>
            <person name="Carlson C."/>
            <person name="Stubbendieck R."/>
            <person name="Wendt-Pienkowski E."/>
        </authorList>
    </citation>
    <scope>NUCLEOTIDE SEQUENCE</scope>
    <source>
        <strain evidence="9">SID7499</strain>
    </source>
</reference>
<dbReference type="Pfam" id="PF12832">
    <property type="entry name" value="MFS_1_like"/>
    <property type="match status" value="1"/>
</dbReference>
<evidence type="ECO:0000256" key="7">
    <source>
        <dbReference type="SAM" id="Phobius"/>
    </source>
</evidence>
<keyword evidence="3" id="KW-1003">Cell membrane</keyword>
<comment type="caution">
    <text evidence="9">The sequence shown here is derived from an EMBL/GenBank/DDBJ whole genome shotgun (WGS) entry which is preliminary data.</text>
</comment>
<dbReference type="InterPro" id="IPR036259">
    <property type="entry name" value="MFS_trans_sf"/>
</dbReference>
<name>A0A6G3X0T9_9ACTN</name>
<gene>
    <name evidence="9" type="ORF">G3M58_33625</name>
</gene>
<dbReference type="EMBL" id="JAAGMN010003515">
    <property type="protein sequence ID" value="NEE11385.1"/>
    <property type="molecule type" value="Genomic_DNA"/>
</dbReference>
<dbReference type="GO" id="GO:0005886">
    <property type="term" value="C:plasma membrane"/>
    <property type="evidence" value="ECO:0007669"/>
    <property type="project" value="UniProtKB-SubCell"/>
</dbReference>
<keyword evidence="6 7" id="KW-0472">Membrane</keyword>
<keyword evidence="4 7" id="KW-0812">Transmembrane</keyword>
<dbReference type="PANTHER" id="PTHR43266">
    <property type="entry name" value="MACROLIDE-EFFLUX PROTEIN"/>
    <property type="match status" value="1"/>
</dbReference>
<feature type="non-terminal residue" evidence="9">
    <location>
        <position position="1"/>
    </location>
</feature>
<keyword evidence="5 7" id="KW-1133">Transmembrane helix</keyword>
<feature type="transmembrane region" description="Helical" evidence="7">
    <location>
        <begin position="60"/>
        <end position="79"/>
    </location>
</feature>
<dbReference type="AlphaFoldDB" id="A0A6G3X0T9"/>
<feature type="non-terminal residue" evidence="9">
    <location>
        <position position="96"/>
    </location>
</feature>
<accession>A0A6G3X0T9</accession>
<feature type="transmembrane region" description="Helical" evidence="7">
    <location>
        <begin position="35"/>
        <end position="53"/>
    </location>
</feature>
<dbReference type="PANTHER" id="PTHR43266:SF10">
    <property type="entry name" value="BACILYSIN EXPORTER BACE-RELATED"/>
    <property type="match status" value="1"/>
</dbReference>
<evidence type="ECO:0000313" key="9">
    <source>
        <dbReference type="EMBL" id="NEE11385.1"/>
    </source>
</evidence>
<comment type="subcellular location">
    <subcellularLocation>
        <location evidence="1">Cell membrane</location>
        <topology evidence="1">Multi-pass membrane protein</topology>
    </subcellularLocation>
</comment>